<name>A0A8B8F449_9HEMI</name>
<comment type="subcellular location">
    <subcellularLocation>
        <location evidence="1">Nucleus</location>
    </subcellularLocation>
</comment>
<dbReference type="PANTHER" id="PTHR46481">
    <property type="entry name" value="ZINC FINGER BED DOMAIN-CONTAINING PROTEIN 4"/>
    <property type="match status" value="1"/>
</dbReference>
<protein>
    <submittedName>
        <fullName evidence="8">Zinc finger BED domain-containing protein 4-like</fullName>
    </submittedName>
</protein>
<dbReference type="Proteomes" id="UP000694846">
    <property type="component" value="Unplaced"/>
</dbReference>
<evidence type="ECO:0000256" key="3">
    <source>
        <dbReference type="ARBA" id="ARBA00022771"/>
    </source>
</evidence>
<dbReference type="GO" id="GO:0008270">
    <property type="term" value="F:zinc ion binding"/>
    <property type="evidence" value="ECO:0007669"/>
    <property type="project" value="UniProtKB-KW"/>
</dbReference>
<evidence type="ECO:0000256" key="2">
    <source>
        <dbReference type="ARBA" id="ARBA00022723"/>
    </source>
</evidence>
<keyword evidence="3" id="KW-0863">Zinc-finger</keyword>
<dbReference type="InterPro" id="IPR012337">
    <property type="entry name" value="RNaseH-like_sf"/>
</dbReference>
<keyword evidence="4" id="KW-0862">Zinc</keyword>
<dbReference type="PANTHER" id="PTHR46481:SF10">
    <property type="entry name" value="ZINC FINGER BED DOMAIN-CONTAINING PROTEIN 39"/>
    <property type="match status" value="1"/>
</dbReference>
<feature type="region of interest" description="Disordered" evidence="6">
    <location>
        <begin position="49"/>
        <end position="78"/>
    </location>
</feature>
<evidence type="ECO:0000256" key="1">
    <source>
        <dbReference type="ARBA" id="ARBA00004123"/>
    </source>
</evidence>
<dbReference type="SUPFAM" id="SSF140996">
    <property type="entry name" value="Hermes dimerisation domain"/>
    <property type="match status" value="1"/>
</dbReference>
<evidence type="ECO:0000313" key="7">
    <source>
        <dbReference type="Proteomes" id="UP000694846"/>
    </source>
</evidence>
<keyword evidence="2" id="KW-0479">Metal-binding</keyword>
<gene>
    <name evidence="8" type="primary">LOC112679475</name>
</gene>
<evidence type="ECO:0000256" key="6">
    <source>
        <dbReference type="SAM" id="MobiDB-lite"/>
    </source>
</evidence>
<dbReference type="SUPFAM" id="SSF53098">
    <property type="entry name" value="Ribonuclease H-like"/>
    <property type="match status" value="1"/>
</dbReference>
<feature type="compositionally biased region" description="Polar residues" evidence="6">
    <location>
        <begin position="55"/>
        <end position="77"/>
    </location>
</feature>
<proteinExistence type="predicted"/>
<evidence type="ECO:0000256" key="5">
    <source>
        <dbReference type="ARBA" id="ARBA00023242"/>
    </source>
</evidence>
<dbReference type="OrthoDB" id="1607513at2759"/>
<organism evidence="7 8">
    <name type="scientific">Sipha flava</name>
    <name type="common">yellow sugarcane aphid</name>
    <dbReference type="NCBI Taxonomy" id="143950"/>
    <lineage>
        <taxon>Eukaryota</taxon>
        <taxon>Metazoa</taxon>
        <taxon>Ecdysozoa</taxon>
        <taxon>Arthropoda</taxon>
        <taxon>Hexapoda</taxon>
        <taxon>Insecta</taxon>
        <taxon>Pterygota</taxon>
        <taxon>Neoptera</taxon>
        <taxon>Paraneoptera</taxon>
        <taxon>Hemiptera</taxon>
        <taxon>Sternorrhyncha</taxon>
        <taxon>Aphidomorpha</taxon>
        <taxon>Aphidoidea</taxon>
        <taxon>Aphididae</taxon>
        <taxon>Sipha</taxon>
    </lineage>
</organism>
<dbReference type="AlphaFoldDB" id="A0A8B8F449"/>
<dbReference type="RefSeq" id="XP_025405077.1">
    <property type="nucleotide sequence ID" value="XM_025549292.1"/>
</dbReference>
<dbReference type="GeneID" id="112679475"/>
<dbReference type="GO" id="GO:0005634">
    <property type="term" value="C:nucleus"/>
    <property type="evidence" value="ECO:0007669"/>
    <property type="project" value="UniProtKB-SubCell"/>
</dbReference>
<evidence type="ECO:0000256" key="4">
    <source>
        <dbReference type="ARBA" id="ARBA00022833"/>
    </source>
</evidence>
<keyword evidence="7" id="KW-1185">Reference proteome</keyword>
<dbReference type="InterPro" id="IPR052035">
    <property type="entry name" value="ZnF_BED_domain_contain"/>
</dbReference>
<evidence type="ECO:0000313" key="8">
    <source>
        <dbReference type="RefSeq" id="XP_025405077.1"/>
    </source>
</evidence>
<keyword evidence="5" id="KW-0539">Nucleus</keyword>
<sequence length="445" mass="50119">MRSHTCRSGEKRAREKIRYQEIRSSEQHLKRKHLAHLNPIIETEEQLDSDVLSAGPSTSSNLQLEHSVSNTSSQQPCISPIPKRSRQLKLFGSIRGNELSKVEKGSIDKSLIKMISVDYQPLSLVDNIGFLEYSKKLQPLYKPPSRKTLTMKLLPDEYNKIATILKSMLRSVNNVSITTDMWTSDSNRAYLTVTGHFIFNDHLYSPVLSTREIIKIHTGANIATSISTILIGLIVNDAITSNEELFNVLKKSRALVGHFKHSVSASTKLKEIQNQMNVPELKVKQDVSTRWNSSLIMLERLIQIKAPLSAAITFLPHAPNFLTALEWELISDCLPLLKPFEIMTVELSGENYPTLSIVIPLIRGLQNTLRNKTTTTAAGTLLKKTAIEVLARRLGILECNKIVAKATFLDPIFKKTGFRLVDNANNTEKWITDEIHSIMKNTQEN</sequence>
<accession>A0A8B8F449</accession>
<reference evidence="8" key="1">
    <citation type="submission" date="2025-08" db="UniProtKB">
        <authorList>
            <consortium name="RefSeq"/>
        </authorList>
    </citation>
    <scope>IDENTIFICATION</scope>
    <source>
        <tissue evidence="8">Whole body</tissue>
    </source>
</reference>